<dbReference type="SUPFAM" id="SSF53474">
    <property type="entry name" value="alpha/beta-Hydrolases"/>
    <property type="match status" value="1"/>
</dbReference>
<dbReference type="Pfam" id="PF11187">
    <property type="entry name" value="Mbeg1-like"/>
    <property type="match status" value="1"/>
</dbReference>
<organism evidence="1 2">
    <name type="scientific">Parasporobacterium paucivorans DSM 15970</name>
    <dbReference type="NCBI Taxonomy" id="1122934"/>
    <lineage>
        <taxon>Bacteria</taxon>
        <taxon>Bacillati</taxon>
        <taxon>Bacillota</taxon>
        <taxon>Clostridia</taxon>
        <taxon>Lachnospirales</taxon>
        <taxon>Lachnospiraceae</taxon>
        <taxon>Parasporobacterium</taxon>
    </lineage>
</organism>
<evidence type="ECO:0000313" key="1">
    <source>
        <dbReference type="EMBL" id="SHI33205.1"/>
    </source>
</evidence>
<dbReference type="Proteomes" id="UP000184342">
    <property type="component" value="Unassembled WGS sequence"/>
</dbReference>
<dbReference type="InterPro" id="IPR029058">
    <property type="entry name" value="AB_hydrolase_fold"/>
</dbReference>
<dbReference type="InterPro" id="IPR024499">
    <property type="entry name" value="Mbeg1-like"/>
</dbReference>
<accession>A0A1M6A9Q5</accession>
<reference evidence="1 2" key="1">
    <citation type="submission" date="2016-11" db="EMBL/GenBank/DDBJ databases">
        <authorList>
            <person name="Jaros S."/>
            <person name="Januszkiewicz K."/>
            <person name="Wedrychowicz H."/>
        </authorList>
    </citation>
    <scope>NUCLEOTIDE SEQUENCE [LARGE SCALE GENOMIC DNA]</scope>
    <source>
        <strain evidence="1 2">DSM 15970</strain>
    </source>
</reference>
<keyword evidence="2" id="KW-1185">Reference proteome</keyword>
<dbReference type="RefSeq" id="WP_073992413.1">
    <property type="nucleotide sequence ID" value="NZ_FQYT01000002.1"/>
</dbReference>
<evidence type="ECO:0000313" key="2">
    <source>
        <dbReference type="Proteomes" id="UP000184342"/>
    </source>
</evidence>
<proteinExistence type="predicted"/>
<protein>
    <recommendedName>
        <fullName evidence="3">DUF2974 domain-containing protein</fullName>
    </recommendedName>
</protein>
<dbReference type="EMBL" id="FQYT01000002">
    <property type="protein sequence ID" value="SHI33205.1"/>
    <property type="molecule type" value="Genomic_DNA"/>
</dbReference>
<dbReference type="STRING" id="1122934.SAMN02745691_00108"/>
<sequence>MSNVFDYLDWRGDLTFKQSAFNAVDNLIFSEMAYVDFEDIIPGIYKDGSIALWEASRKFFKKNPMKELKKDIYLVRDSALLLKKMSGCNRYKNLRLSNYINKIEYEQEFQFSALVISLEEDTSFIAYRGTDTSIIGWKEDFNMSFMTPVPSQVKAVKYLEIIAEKEKGDILAGGHSKGGNLAAYAAIKSKPEIKKQIIKIYNNDGPGFPPEVTETDEYKETIEKIITYIPQNSVVGMLMEHKEDYIVVKSKKPGIVQHDMLNWEVMGDKLLEVDDLAKSSKILDATLKSWTGKLDLKQREEFINSLFSIIDETGAKTIEDLNRSRLKSAMSVFRTIAALEPDTRDMIATTLKLLFQSYNGKDKQE</sequence>
<gene>
    <name evidence="1" type="ORF">SAMN02745691_00108</name>
</gene>
<dbReference type="OrthoDB" id="9769481at2"/>
<dbReference type="AlphaFoldDB" id="A0A1M6A9Q5"/>
<evidence type="ECO:0008006" key="3">
    <source>
        <dbReference type="Google" id="ProtNLM"/>
    </source>
</evidence>
<name>A0A1M6A9Q5_9FIRM</name>